<dbReference type="Proteomes" id="UP000545761">
    <property type="component" value="Unassembled WGS sequence"/>
</dbReference>
<evidence type="ECO:0000313" key="5">
    <source>
        <dbReference type="EMBL" id="MBA2945636.1"/>
    </source>
</evidence>
<dbReference type="AlphaFoldDB" id="A0A7W0I833"/>
<dbReference type="SUPFAM" id="SSF47413">
    <property type="entry name" value="lambda repressor-like DNA-binding domains"/>
    <property type="match status" value="1"/>
</dbReference>
<protein>
    <submittedName>
        <fullName evidence="5">LacI family DNA-binding transcriptional regulator</fullName>
    </submittedName>
</protein>
<dbReference type="InterPro" id="IPR010982">
    <property type="entry name" value="Lambda_DNA-bd_dom_sf"/>
</dbReference>
<dbReference type="Pfam" id="PF00356">
    <property type="entry name" value="LacI"/>
    <property type="match status" value="1"/>
</dbReference>
<dbReference type="SUPFAM" id="SSF53822">
    <property type="entry name" value="Periplasmic binding protein-like I"/>
    <property type="match status" value="1"/>
</dbReference>
<dbReference type="InterPro" id="IPR046335">
    <property type="entry name" value="LacI/GalR-like_sensor"/>
</dbReference>
<evidence type="ECO:0000259" key="4">
    <source>
        <dbReference type="PROSITE" id="PS50932"/>
    </source>
</evidence>
<gene>
    <name evidence="5" type="ORF">H1D24_07350</name>
</gene>
<dbReference type="InterPro" id="IPR028082">
    <property type="entry name" value="Peripla_BP_I"/>
</dbReference>
<dbReference type="Gene3D" id="3.40.50.2300">
    <property type="match status" value="2"/>
</dbReference>
<dbReference type="PANTHER" id="PTHR30146:SF155">
    <property type="entry name" value="ALANINE RACEMASE"/>
    <property type="match status" value="1"/>
</dbReference>
<evidence type="ECO:0000256" key="3">
    <source>
        <dbReference type="ARBA" id="ARBA00023163"/>
    </source>
</evidence>
<organism evidence="5 6">
    <name type="scientific">Streptomyces himalayensis subsp. himalayensis</name>
    <dbReference type="NCBI Taxonomy" id="2756131"/>
    <lineage>
        <taxon>Bacteria</taxon>
        <taxon>Bacillati</taxon>
        <taxon>Actinomycetota</taxon>
        <taxon>Actinomycetes</taxon>
        <taxon>Kitasatosporales</taxon>
        <taxon>Streptomycetaceae</taxon>
        <taxon>Streptomyces</taxon>
        <taxon>Streptomyces himalayensis</taxon>
    </lineage>
</organism>
<dbReference type="EMBL" id="JACEHE010000003">
    <property type="protein sequence ID" value="MBA2945636.1"/>
    <property type="molecule type" value="Genomic_DNA"/>
</dbReference>
<evidence type="ECO:0000256" key="2">
    <source>
        <dbReference type="ARBA" id="ARBA00023125"/>
    </source>
</evidence>
<dbReference type="CDD" id="cd01392">
    <property type="entry name" value="HTH_LacI"/>
    <property type="match status" value="1"/>
</dbReference>
<name>A0A7W0I833_9ACTN</name>
<comment type="caution">
    <text evidence="5">The sequence shown here is derived from an EMBL/GenBank/DDBJ whole genome shotgun (WGS) entry which is preliminary data.</text>
</comment>
<dbReference type="CDD" id="cd06267">
    <property type="entry name" value="PBP1_LacI_sugar_binding-like"/>
    <property type="match status" value="1"/>
</dbReference>
<keyword evidence="2 5" id="KW-0238">DNA-binding</keyword>
<feature type="domain" description="HTH lacI-type" evidence="4">
    <location>
        <begin position="12"/>
        <end position="66"/>
    </location>
</feature>
<dbReference type="GO" id="GO:0003700">
    <property type="term" value="F:DNA-binding transcription factor activity"/>
    <property type="evidence" value="ECO:0007669"/>
    <property type="project" value="TreeGrafter"/>
</dbReference>
<keyword evidence="1" id="KW-0805">Transcription regulation</keyword>
<dbReference type="SMART" id="SM00354">
    <property type="entry name" value="HTH_LACI"/>
    <property type="match status" value="1"/>
</dbReference>
<accession>A0A7W0I833</accession>
<reference evidence="5 6" key="1">
    <citation type="submission" date="2020-07" db="EMBL/GenBank/DDBJ databases">
        <title>Streptomyces isolated from Indian soil.</title>
        <authorList>
            <person name="Mandal S."/>
            <person name="Maiti P.K."/>
        </authorList>
    </citation>
    <scope>NUCLEOTIDE SEQUENCE [LARGE SCALE GENOMIC DNA]</scope>
    <source>
        <strain evidence="5 6">PSKA28</strain>
    </source>
</reference>
<dbReference type="PROSITE" id="PS50932">
    <property type="entry name" value="HTH_LACI_2"/>
    <property type="match status" value="1"/>
</dbReference>
<evidence type="ECO:0000313" key="6">
    <source>
        <dbReference type="Proteomes" id="UP000545761"/>
    </source>
</evidence>
<keyword evidence="3" id="KW-0804">Transcription</keyword>
<dbReference type="Gene3D" id="1.10.260.40">
    <property type="entry name" value="lambda repressor-like DNA-binding domains"/>
    <property type="match status" value="1"/>
</dbReference>
<sequence length="343" mass="36897">MTEEQRSSHRRPTISDVAIRAGVSKGAVSRTFNGGKGISPGTMARIRAAAAELNWTPSTAARAVSGGPAHAVGLVLRRPAELLELDPFFPAFLAGVESALTSVGYAAVLRFVGDSHTEREGYEQLVGERRVDGFLLTDLRHRDPRFELLSRLGARAVVAGSPGRTCPFPWVSTGSAGQVRELIRHLIAQGHRTIAHVAGTPSLRHARRRRQLWQDTVVEAGLEPGPVVTGDFTTDGGARATRELLDQSPRPTAIFYANDLMAIAGLSVLAEHGVKVPDDMAVAGFDDISLASYVTPALTTVRCDYRRMGQIATHTLLAQLRNEDVAPQFTIGGELRLRRSTGA</sequence>
<dbReference type="PANTHER" id="PTHR30146">
    <property type="entry name" value="LACI-RELATED TRANSCRIPTIONAL REPRESSOR"/>
    <property type="match status" value="1"/>
</dbReference>
<evidence type="ECO:0000256" key="1">
    <source>
        <dbReference type="ARBA" id="ARBA00023015"/>
    </source>
</evidence>
<proteinExistence type="predicted"/>
<dbReference type="GO" id="GO:0000976">
    <property type="term" value="F:transcription cis-regulatory region binding"/>
    <property type="evidence" value="ECO:0007669"/>
    <property type="project" value="TreeGrafter"/>
</dbReference>
<dbReference type="InterPro" id="IPR000843">
    <property type="entry name" value="HTH_LacI"/>
</dbReference>
<dbReference type="Pfam" id="PF13377">
    <property type="entry name" value="Peripla_BP_3"/>
    <property type="match status" value="1"/>
</dbReference>